<comment type="similarity">
    <text evidence="1">Belongs to the short-chain dehydrogenases/reductases (SDR) family.</text>
</comment>
<evidence type="ECO:0000313" key="3">
    <source>
        <dbReference type="EMBL" id="KMS71338.1"/>
    </source>
</evidence>
<dbReference type="Pfam" id="PF13561">
    <property type="entry name" value="adh_short_C2"/>
    <property type="match status" value="1"/>
</dbReference>
<dbReference type="GO" id="GO:0016616">
    <property type="term" value="F:oxidoreductase activity, acting on the CH-OH group of donors, NAD or NADP as acceptor"/>
    <property type="evidence" value="ECO:0007669"/>
    <property type="project" value="TreeGrafter"/>
</dbReference>
<dbReference type="InterPro" id="IPR002347">
    <property type="entry name" value="SDR_fam"/>
</dbReference>
<keyword evidence="2" id="KW-0560">Oxidoreductase</keyword>
<gene>
    <name evidence="3" type="ORF">ACM01_27525</name>
</gene>
<evidence type="ECO:0000256" key="2">
    <source>
        <dbReference type="ARBA" id="ARBA00023002"/>
    </source>
</evidence>
<dbReference type="RefSeq" id="WP_048584074.1">
    <property type="nucleotide sequence ID" value="NZ_LFNT01000037.1"/>
</dbReference>
<dbReference type="AlphaFoldDB" id="A0A0J7Z826"/>
<dbReference type="InterPro" id="IPR020904">
    <property type="entry name" value="Sc_DH/Rdtase_CS"/>
</dbReference>
<protein>
    <submittedName>
        <fullName evidence="3">3-oxoacyl-ACP reductase</fullName>
    </submittedName>
</protein>
<proteinExistence type="inferred from homology"/>
<comment type="caution">
    <text evidence="3">The sequence shown here is derived from an EMBL/GenBank/DDBJ whole genome shotgun (WGS) entry which is preliminary data.</text>
</comment>
<dbReference type="PANTHER" id="PTHR42760">
    <property type="entry name" value="SHORT-CHAIN DEHYDROGENASES/REDUCTASES FAMILY MEMBER"/>
    <property type="match status" value="1"/>
</dbReference>
<dbReference type="FunFam" id="3.40.50.720:FF:000173">
    <property type="entry name" value="3-oxoacyl-[acyl-carrier protein] reductase"/>
    <property type="match status" value="1"/>
</dbReference>
<dbReference type="SUPFAM" id="SSF51735">
    <property type="entry name" value="NAD(P)-binding Rossmann-fold domains"/>
    <property type="match status" value="1"/>
</dbReference>
<dbReference type="PATRIC" id="fig|1938.3.peg.6243"/>
<dbReference type="PANTHER" id="PTHR42760:SF133">
    <property type="entry name" value="3-OXOACYL-[ACYL-CARRIER-PROTEIN] REDUCTASE"/>
    <property type="match status" value="1"/>
</dbReference>
<reference evidence="3 4" key="1">
    <citation type="submission" date="2015-06" db="EMBL/GenBank/DDBJ databases">
        <authorList>
            <person name="Ju K.-S."/>
            <person name="Doroghazi J.R."/>
            <person name="Metcalf W.W."/>
        </authorList>
    </citation>
    <scope>NUCLEOTIDE SEQUENCE [LARGE SCALE GENOMIC DNA]</scope>
    <source>
        <strain evidence="3 4">NRRL 3414</strain>
    </source>
</reference>
<sequence length="259" mass="27333">MSPQGTAETWEDDAHHVALVTGAARGLGACIAARLYDRGYRVALTDLDEEAAVKTAAELDPEGRNAIGLALDVRDKDAFLRVRDQLVDRWDAVSVLVNNAGYYTTESLMDITADNFTSVVSTNLNGTFFGCQVFGAYFAARGYGRIVNIASLAGQNGGTATGAHYAAAKGGVATLTKVFARELGPQGVTVNAVSPGPQDLPVVRRMVAPDKLAQIEASIPMGRLGRPQFIADMVVLLAAEHADAVTGACWDANGGLYMR</sequence>
<dbReference type="Gene3D" id="3.40.50.720">
    <property type="entry name" value="NAD(P)-binding Rossmann-like Domain"/>
    <property type="match status" value="1"/>
</dbReference>
<dbReference type="EMBL" id="LFNT01000037">
    <property type="protein sequence ID" value="KMS71338.1"/>
    <property type="molecule type" value="Genomic_DNA"/>
</dbReference>
<evidence type="ECO:0000313" key="4">
    <source>
        <dbReference type="Proteomes" id="UP000037432"/>
    </source>
</evidence>
<name>A0A0J7Z826_STRVR</name>
<dbReference type="PROSITE" id="PS00061">
    <property type="entry name" value="ADH_SHORT"/>
    <property type="match status" value="1"/>
</dbReference>
<evidence type="ECO:0000256" key="1">
    <source>
        <dbReference type="ARBA" id="ARBA00006484"/>
    </source>
</evidence>
<dbReference type="PRINTS" id="PR00080">
    <property type="entry name" value="SDRFAMILY"/>
</dbReference>
<accession>A0A0J7Z826</accession>
<organism evidence="3 4">
    <name type="scientific">Streptomyces viridochromogenes</name>
    <dbReference type="NCBI Taxonomy" id="1938"/>
    <lineage>
        <taxon>Bacteria</taxon>
        <taxon>Bacillati</taxon>
        <taxon>Actinomycetota</taxon>
        <taxon>Actinomycetes</taxon>
        <taxon>Kitasatosporales</taxon>
        <taxon>Streptomycetaceae</taxon>
        <taxon>Streptomyces</taxon>
    </lineage>
</organism>
<dbReference type="InterPro" id="IPR036291">
    <property type="entry name" value="NAD(P)-bd_dom_sf"/>
</dbReference>
<dbReference type="PRINTS" id="PR00081">
    <property type="entry name" value="GDHRDH"/>
</dbReference>
<dbReference type="Proteomes" id="UP000037432">
    <property type="component" value="Unassembled WGS sequence"/>
</dbReference>
<dbReference type="OrthoDB" id="9804774at2"/>